<proteinExistence type="predicted"/>
<dbReference type="Proteomes" id="UP001595685">
    <property type="component" value="Unassembled WGS sequence"/>
</dbReference>
<organism evidence="1 2">
    <name type="scientific">Aquipuribacter hungaricus</name>
    <dbReference type="NCBI Taxonomy" id="545624"/>
    <lineage>
        <taxon>Bacteria</taxon>
        <taxon>Bacillati</taxon>
        <taxon>Actinomycetota</taxon>
        <taxon>Actinomycetes</taxon>
        <taxon>Micrococcales</taxon>
        <taxon>Intrasporangiaceae</taxon>
        <taxon>Aquipuribacter</taxon>
    </lineage>
</organism>
<reference evidence="2" key="1">
    <citation type="journal article" date="2019" name="Int. J. Syst. Evol. Microbiol.">
        <title>The Global Catalogue of Microorganisms (GCM) 10K type strain sequencing project: providing services to taxonomists for standard genome sequencing and annotation.</title>
        <authorList>
            <consortium name="The Broad Institute Genomics Platform"/>
            <consortium name="The Broad Institute Genome Sequencing Center for Infectious Disease"/>
            <person name="Wu L."/>
            <person name="Ma J."/>
        </authorList>
    </citation>
    <scope>NUCLEOTIDE SEQUENCE [LARGE SCALE GENOMIC DNA]</scope>
    <source>
        <strain evidence="2">NCAIM B.02333</strain>
    </source>
</reference>
<dbReference type="InterPro" id="IPR005560">
    <property type="entry name" value="Csp_YhjQ"/>
</dbReference>
<evidence type="ECO:0000313" key="2">
    <source>
        <dbReference type="Proteomes" id="UP001595685"/>
    </source>
</evidence>
<dbReference type="CDD" id="cd08026">
    <property type="entry name" value="DUF326"/>
    <property type="match status" value="1"/>
</dbReference>
<comment type="caution">
    <text evidence="1">The sequence shown here is derived from an EMBL/GenBank/DDBJ whole genome shotgun (WGS) entry which is preliminary data.</text>
</comment>
<dbReference type="EMBL" id="JBHRWW010000013">
    <property type="protein sequence ID" value="MFC3689787.1"/>
    <property type="molecule type" value="Genomic_DNA"/>
</dbReference>
<dbReference type="Pfam" id="PF03860">
    <property type="entry name" value="Csp"/>
    <property type="match status" value="1"/>
</dbReference>
<accession>A0ABV7WLD0</accession>
<dbReference type="PANTHER" id="PTHR37310">
    <property type="entry name" value="CYTOPLASMIC PROTEIN-RELATED"/>
    <property type="match status" value="1"/>
</dbReference>
<sequence length="137" mass="14346">MPTMQTVTAMIGTHPAPTGLDRDLLARAVDLMVACSTACTVCADACLSEDGVAEMVRCIRLDSDCADVCAAAARVMARQTAYDGDVSRAVVQACLAACRACEAECAQHAGMHEHCRVCAEACRECAEVCEELLAAMA</sequence>
<dbReference type="Gene3D" id="1.20.1270.360">
    <property type="match status" value="1"/>
</dbReference>
<dbReference type="RefSeq" id="WP_340295808.1">
    <property type="nucleotide sequence ID" value="NZ_JBBEOI010000311.1"/>
</dbReference>
<dbReference type="InterPro" id="IPR044543">
    <property type="entry name" value="YHJQ-like"/>
</dbReference>
<evidence type="ECO:0000313" key="1">
    <source>
        <dbReference type="EMBL" id="MFC3689787.1"/>
    </source>
</evidence>
<dbReference type="PANTHER" id="PTHR37310:SF1">
    <property type="entry name" value="CYTOPLASMIC PROTEIN"/>
    <property type="match status" value="1"/>
</dbReference>
<keyword evidence="2" id="KW-1185">Reference proteome</keyword>
<name>A0ABV7WLD0_9MICO</name>
<gene>
    <name evidence="1" type="ORF">ACFOLH_15670</name>
</gene>
<protein>
    <submittedName>
        <fullName evidence="1">Four-helix bundle copper-binding protein</fullName>
    </submittedName>
</protein>